<organism evidence="2 3">
    <name type="scientific">Acidithiobacillus ferridurans</name>
    <dbReference type="NCBI Taxonomy" id="1232575"/>
    <lineage>
        <taxon>Bacteria</taxon>
        <taxon>Pseudomonadati</taxon>
        <taxon>Pseudomonadota</taxon>
        <taxon>Acidithiobacillia</taxon>
        <taxon>Acidithiobacillales</taxon>
        <taxon>Acidithiobacillaceae</taxon>
        <taxon>Acidithiobacillus</taxon>
    </lineage>
</organism>
<proteinExistence type="predicted"/>
<dbReference type="PANTHER" id="PTHR33498">
    <property type="entry name" value="TRANSPOSASE FOR INSERTION SEQUENCE ELEMENT IS1557"/>
    <property type="match status" value="1"/>
</dbReference>
<dbReference type="AlphaFoldDB" id="A0A2Z6ILG4"/>
<dbReference type="Pfam" id="PF01610">
    <property type="entry name" value="DDE_Tnp_ISL3"/>
    <property type="match status" value="1"/>
</dbReference>
<dbReference type="PANTHER" id="PTHR33498:SF1">
    <property type="entry name" value="TRANSPOSASE FOR INSERTION SEQUENCE ELEMENT IS1557"/>
    <property type="match status" value="1"/>
</dbReference>
<evidence type="ECO:0000313" key="2">
    <source>
        <dbReference type="EMBL" id="BBF65527.1"/>
    </source>
</evidence>
<accession>A0A2Z6ILG4</accession>
<evidence type="ECO:0000313" key="3">
    <source>
        <dbReference type="Proteomes" id="UP000280188"/>
    </source>
</evidence>
<protein>
    <recommendedName>
        <fullName evidence="1">Transposase IS204/IS1001/IS1096/IS1165 DDE domain-containing protein</fullName>
    </recommendedName>
</protein>
<sequence length="154" mass="16955">MALNQGLSQKQVGEALALVHAHHEEAKRLTFATPGKDAETIARFTDDLRVHGGDAEAIQEVSMDLSPAFQKGGKEHLPNAQMTFDRFHLMKLVNTLLKVWGGDAKASGLPPLVKVAYTIMNHWDGFLHWFDSHITNGILEGFNLLQSAKSKARG</sequence>
<reference evidence="2 3" key="1">
    <citation type="journal article" date="2018" name="Microbiol. Resour. Announc.">
        <title>Complete Genome Sequence of Acidithiobacillus ferridurans JCM 18981.</title>
        <authorList>
            <person name="Miyauchi T."/>
            <person name="Kouzuma A."/>
            <person name="Abe T."/>
            <person name="Watanabe K."/>
        </authorList>
    </citation>
    <scope>NUCLEOTIDE SEQUENCE [LARGE SCALE GENOMIC DNA]</scope>
    <source>
        <strain evidence="3">ATCC 33020 / DSM 29468 / JCM 18981 / 11Fe</strain>
    </source>
</reference>
<evidence type="ECO:0000259" key="1">
    <source>
        <dbReference type="Pfam" id="PF01610"/>
    </source>
</evidence>
<dbReference type="EMBL" id="AP018795">
    <property type="protein sequence ID" value="BBF65527.1"/>
    <property type="molecule type" value="Genomic_DNA"/>
</dbReference>
<gene>
    <name evidence="2" type="ORF">AFERRID_17450</name>
</gene>
<dbReference type="Proteomes" id="UP000280188">
    <property type="component" value="Chromosome"/>
</dbReference>
<feature type="domain" description="Transposase IS204/IS1001/IS1096/IS1165 DDE" evidence="1">
    <location>
        <begin position="17"/>
        <end position="97"/>
    </location>
</feature>
<dbReference type="InterPro" id="IPR002560">
    <property type="entry name" value="Transposase_DDE"/>
</dbReference>
<dbReference type="InterPro" id="IPR047951">
    <property type="entry name" value="Transpos_ISL3"/>
</dbReference>
<name>A0A2Z6ILG4_ACIFI</name>
<keyword evidence="3" id="KW-1185">Reference proteome</keyword>
<dbReference type="KEGG" id="afj:AFERRID_17450"/>